<sequence>MSGVDALTAQAVVVLQDRPLVSAGPWLNDAQRLADGRALQVVTPPTSRLSLALRTVFGRPPSRWVVRADDGSYYEGLTGRPLRWDGAAFVHAGDGYAPAYVNGSGPPSGTHLALTFRTAPGSAPGAAVERLFALLTGYAPAGWGPVEPIENPWRREDLAAAVAERPSRVLAVGGGRRACVAVMEFGPGPVESTSLVAGFPPEDPPQPAALPELAAAAAAASPLTSLLAMINPGRADLTFEPRWTGAPSPLGLAMPGARTGPADVPSQRAGDLTWFELGPATDSWQRYQRLLQHLRSPD</sequence>
<evidence type="ECO:0000313" key="1">
    <source>
        <dbReference type="EMBL" id="RAY11324.1"/>
    </source>
</evidence>
<dbReference type="OrthoDB" id="5103427at2"/>
<accession>A0A365GWX0</accession>
<dbReference type="RefSeq" id="WP_111871516.1">
    <property type="nucleotide sequence ID" value="NZ_QLYX01000019.1"/>
</dbReference>
<dbReference type="EMBL" id="QLYX01000019">
    <property type="protein sequence ID" value="RAY11324.1"/>
    <property type="molecule type" value="Genomic_DNA"/>
</dbReference>
<gene>
    <name evidence="1" type="ORF">DPM19_30325</name>
</gene>
<dbReference type="AlphaFoldDB" id="A0A365GWX0"/>
<comment type="caution">
    <text evidence="1">The sequence shown here is derived from an EMBL/GenBank/DDBJ whole genome shotgun (WGS) entry which is preliminary data.</text>
</comment>
<dbReference type="Proteomes" id="UP000251891">
    <property type="component" value="Unassembled WGS sequence"/>
</dbReference>
<dbReference type="InterPro" id="IPR046175">
    <property type="entry name" value="DUF6177"/>
</dbReference>
<keyword evidence="2" id="KW-1185">Reference proteome</keyword>
<dbReference type="Pfam" id="PF19674">
    <property type="entry name" value="DUF6177"/>
    <property type="match status" value="1"/>
</dbReference>
<evidence type="ECO:0000313" key="2">
    <source>
        <dbReference type="Proteomes" id="UP000251891"/>
    </source>
</evidence>
<protein>
    <submittedName>
        <fullName evidence="1">Uncharacterized protein</fullName>
    </submittedName>
</protein>
<proteinExistence type="predicted"/>
<name>A0A365GWX0_9ACTN</name>
<organism evidence="1 2">
    <name type="scientific">Actinomadura craniellae</name>
    <dbReference type="NCBI Taxonomy" id="2231787"/>
    <lineage>
        <taxon>Bacteria</taxon>
        <taxon>Bacillati</taxon>
        <taxon>Actinomycetota</taxon>
        <taxon>Actinomycetes</taxon>
        <taxon>Streptosporangiales</taxon>
        <taxon>Thermomonosporaceae</taxon>
        <taxon>Actinomadura</taxon>
    </lineage>
</organism>
<reference evidence="1 2" key="1">
    <citation type="submission" date="2018-06" db="EMBL/GenBank/DDBJ databases">
        <title>Actinomadura craniellae sp. nov. isolated from marine sponge Craniella sp.</title>
        <authorList>
            <person name="Li L."/>
            <person name="Xu Q.H."/>
            <person name="Lin H.W."/>
            <person name="Lu Y.H."/>
        </authorList>
    </citation>
    <scope>NUCLEOTIDE SEQUENCE [LARGE SCALE GENOMIC DNA]</scope>
    <source>
        <strain evidence="1 2">LHW63021</strain>
    </source>
</reference>